<reference evidence="2" key="1">
    <citation type="submission" date="2024-02" db="EMBL/GenBank/DDBJ databases">
        <authorList>
            <consortium name="ELIXIR-Norway"/>
            <consortium name="Elixir Norway"/>
        </authorList>
    </citation>
    <scope>NUCLEOTIDE SEQUENCE</scope>
</reference>
<name>A0ABP0TNV2_9BRYO</name>
<sequence>MLQLQMLLQGSHISVGKLGAFTLLSGLSSGNGRVVSTTELRRNCRGIRNKVPQEEEEEEEEVKNSFMGGVVSKNKGRRRGRVSVSSSLSSRGDDSDAFCIIEGRETVLDFAQMDVYEIRDNISRRRNKIFLLMEEVRRLRIQQRTKSEEKGATAFDDNEDMLEYTSSIPLLPPMTAATLQQYFASCLSLVAGIILFGGLIAPVLELKLGIGGTSYEDFIRNMHLPLQLSDVDPIVASFSGGAVGVITSLMVVELNNVKQQEHKRCKYCHGTGYLACARCAGHGSLVVMEPVTSLGQSDLPLSAPTTQRCSNCSGAAKVMCPTCLCTGMALASEHDPRIDPFQLSSILEMPPDQ</sequence>
<dbReference type="EMBL" id="OZ019905">
    <property type="protein sequence ID" value="CAK9201342.1"/>
    <property type="molecule type" value="Genomic_DNA"/>
</dbReference>
<keyword evidence="3" id="KW-1185">Reference proteome</keyword>
<keyword evidence="1" id="KW-1133">Transmembrane helix</keyword>
<keyword evidence="1" id="KW-0812">Transmembrane</keyword>
<dbReference type="SUPFAM" id="SSF57938">
    <property type="entry name" value="DnaJ/Hsp40 cysteine-rich domain"/>
    <property type="match status" value="1"/>
</dbReference>
<protein>
    <recommendedName>
        <fullName evidence="4">Orange protein</fullName>
    </recommendedName>
</protein>
<proteinExistence type="predicted"/>
<dbReference type="PANTHER" id="PTHR15852">
    <property type="entry name" value="PLASTID TRANSCRIPTIONALLY ACTIVE PROTEIN"/>
    <property type="match status" value="1"/>
</dbReference>
<organism evidence="2 3">
    <name type="scientific">Sphagnum troendelagicum</name>
    <dbReference type="NCBI Taxonomy" id="128251"/>
    <lineage>
        <taxon>Eukaryota</taxon>
        <taxon>Viridiplantae</taxon>
        <taxon>Streptophyta</taxon>
        <taxon>Embryophyta</taxon>
        <taxon>Bryophyta</taxon>
        <taxon>Sphagnophytina</taxon>
        <taxon>Sphagnopsida</taxon>
        <taxon>Sphagnales</taxon>
        <taxon>Sphagnaceae</taxon>
        <taxon>Sphagnum</taxon>
    </lineage>
</organism>
<evidence type="ECO:0000256" key="1">
    <source>
        <dbReference type="SAM" id="Phobius"/>
    </source>
</evidence>
<evidence type="ECO:0000313" key="2">
    <source>
        <dbReference type="EMBL" id="CAK9201342.1"/>
    </source>
</evidence>
<dbReference type="PANTHER" id="PTHR15852:SF8">
    <property type="entry name" value="PROTEIN ORANGE-LIKE, CHLOROPLASTIC"/>
    <property type="match status" value="1"/>
</dbReference>
<dbReference type="InterPro" id="IPR036410">
    <property type="entry name" value="HSP_DnaJ_Cys-rich_dom_sf"/>
</dbReference>
<evidence type="ECO:0000313" key="3">
    <source>
        <dbReference type="Proteomes" id="UP001497512"/>
    </source>
</evidence>
<feature type="transmembrane region" description="Helical" evidence="1">
    <location>
        <begin position="182"/>
        <end position="204"/>
    </location>
</feature>
<evidence type="ECO:0008006" key="4">
    <source>
        <dbReference type="Google" id="ProtNLM"/>
    </source>
</evidence>
<accession>A0ABP0TNV2</accession>
<feature type="transmembrane region" description="Helical" evidence="1">
    <location>
        <begin position="234"/>
        <end position="254"/>
    </location>
</feature>
<keyword evidence="1" id="KW-0472">Membrane</keyword>
<dbReference type="Proteomes" id="UP001497512">
    <property type="component" value="Chromosome 13"/>
</dbReference>
<gene>
    <name evidence="2" type="ORF">CSSPTR1EN2_LOCUS5859</name>
</gene>